<gene>
    <name evidence="2" type="ORF">NQ314_009917</name>
</gene>
<dbReference type="AlphaFoldDB" id="A0AAV8XUU2"/>
<feature type="region of interest" description="Disordered" evidence="1">
    <location>
        <begin position="36"/>
        <end position="62"/>
    </location>
</feature>
<evidence type="ECO:0000256" key="1">
    <source>
        <dbReference type="SAM" id="MobiDB-lite"/>
    </source>
</evidence>
<organism evidence="2 3">
    <name type="scientific">Rhamnusium bicolor</name>
    <dbReference type="NCBI Taxonomy" id="1586634"/>
    <lineage>
        <taxon>Eukaryota</taxon>
        <taxon>Metazoa</taxon>
        <taxon>Ecdysozoa</taxon>
        <taxon>Arthropoda</taxon>
        <taxon>Hexapoda</taxon>
        <taxon>Insecta</taxon>
        <taxon>Pterygota</taxon>
        <taxon>Neoptera</taxon>
        <taxon>Endopterygota</taxon>
        <taxon>Coleoptera</taxon>
        <taxon>Polyphaga</taxon>
        <taxon>Cucujiformia</taxon>
        <taxon>Chrysomeloidea</taxon>
        <taxon>Cerambycidae</taxon>
        <taxon>Lepturinae</taxon>
        <taxon>Rhagiini</taxon>
        <taxon>Rhamnusium</taxon>
    </lineage>
</organism>
<protein>
    <submittedName>
        <fullName evidence="2">Uncharacterized protein</fullName>
    </submittedName>
</protein>
<accession>A0AAV8XUU2</accession>
<reference evidence="2" key="1">
    <citation type="journal article" date="2023" name="Insect Mol. Biol.">
        <title>Genome sequencing provides insights into the evolution of gene families encoding plant cell wall-degrading enzymes in longhorned beetles.</title>
        <authorList>
            <person name="Shin N.R."/>
            <person name="Okamura Y."/>
            <person name="Kirsch R."/>
            <person name="Pauchet Y."/>
        </authorList>
    </citation>
    <scope>NUCLEOTIDE SEQUENCE</scope>
    <source>
        <strain evidence="2">RBIC_L_NR</strain>
    </source>
</reference>
<proteinExistence type="predicted"/>
<keyword evidence="3" id="KW-1185">Reference proteome</keyword>
<name>A0AAV8XUU2_9CUCU</name>
<comment type="caution">
    <text evidence="2">The sequence shown here is derived from an EMBL/GenBank/DDBJ whole genome shotgun (WGS) entry which is preliminary data.</text>
</comment>
<evidence type="ECO:0000313" key="3">
    <source>
        <dbReference type="Proteomes" id="UP001162156"/>
    </source>
</evidence>
<dbReference type="Proteomes" id="UP001162156">
    <property type="component" value="Unassembled WGS sequence"/>
</dbReference>
<evidence type="ECO:0000313" key="2">
    <source>
        <dbReference type="EMBL" id="KAJ8942855.1"/>
    </source>
</evidence>
<feature type="non-terminal residue" evidence="2">
    <location>
        <position position="215"/>
    </location>
</feature>
<dbReference type="EMBL" id="JANEYF010002734">
    <property type="protein sequence ID" value="KAJ8942855.1"/>
    <property type="molecule type" value="Genomic_DNA"/>
</dbReference>
<sequence length="215" mass="24136">MSAIYESCFGEDVVKQIRREMKLACAKCASLDVPPTIPPTTAAPPEEKPQEDGSGPNSVYQSQPTFDAEKLHQAILAFRPNPMQQPSYRPFPGVGPASFYNPPFANPGYNAMPHMFYPGYQQVPYSPYGFPVLGQQYFGNRMSRDMDIKNQLEALTSKMSGKVRNVTCVMQELGYLDDNLEPNYVKISERIGNLPVSDELRRDMQDGVTFCQQFS</sequence>